<proteinExistence type="inferred from homology"/>
<dbReference type="OrthoDB" id="413582at2759"/>
<dbReference type="GO" id="GO:0030332">
    <property type="term" value="F:cyclin binding"/>
    <property type="evidence" value="ECO:0007669"/>
    <property type="project" value="TreeGrafter"/>
</dbReference>
<dbReference type="STRING" id="1392247.A0A3N4KRE1"/>
<dbReference type="Proteomes" id="UP000277580">
    <property type="component" value="Unassembled WGS sequence"/>
</dbReference>
<keyword evidence="8" id="KW-0418">Kinase</keyword>
<dbReference type="GO" id="GO:0005524">
    <property type="term" value="F:ATP binding"/>
    <property type="evidence" value="ECO:0007669"/>
    <property type="project" value="UniProtKB-KW"/>
</dbReference>
<evidence type="ECO:0000259" key="7">
    <source>
        <dbReference type="PROSITE" id="PS50011"/>
    </source>
</evidence>
<keyword evidence="9" id="KW-1185">Reference proteome</keyword>
<dbReference type="EC" id="2.7.11.22" evidence="2"/>
<dbReference type="GO" id="GO:0010389">
    <property type="term" value="P:regulation of G2/M transition of mitotic cell cycle"/>
    <property type="evidence" value="ECO:0007669"/>
    <property type="project" value="TreeGrafter"/>
</dbReference>
<dbReference type="InParanoid" id="A0A3N4KRE1"/>
<dbReference type="InterPro" id="IPR011009">
    <property type="entry name" value="Kinase-like_dom_sf"/>
</dbReference>
<evidence type="ECO:0000313" key="8">
    <source>
        <dbReference type="EMBL" id="RPB10931.1"/>
    </source>
</evidence>
<protein>
    <recommendedName>
        <fullName evidence="2">cyclin-dependent kinase</fullName>
        <ecNumber evidence="2">2.7.11.22</ecNumber>
    </recommendedName>
</protein>
<dbReference type="GO" id="GO:0000082">
    <property type="term" value="P:G1/S transition of mitotic cell cycle"/>
    <property type="evidence" value="ECO:0007669"/>
    <property type="project" value="TreeGrafter"/>
</dbReference>
<dbReference type="GO" id="GO:0000307">
    <property type="term" value="C:cyclin-dependent protein kinase holoenzyme complex"/>
    <property type="evidence" value="ECO:0007669"/>
    <property type="project" value="TreeGrafter"/>
</dbReference>
<dbReference type="GO" id="GO:0010468">
    <property type="term" value="P:regulation of gene expression"/>
    <property type="evidence" value="ECO:0007669"/>
    <property type="project" value="TreeGrafter"/>
</dbReference>
<dbReference type="PANTHER" id="PTHR24056:SF576">
    <property type="entry name" value="SERINE_THREONINE-PROTEIN KINASE CSK1"/>
    <property type="match status" value="1"/>
</dbReference>
<evidence type="ECO:0000256" key="1">
    <source>
        <dbReference type="ARBA" id="ARBA00006485"/>
    </source>
</evidence>
<keyword evidence="4" id="KW-0067">ATP-binding</keyword>
<dbReference type="EMBL" id="ML119139">
    <property type="protein sequence ID" value="RPB10931.1"/>
    <property type="molecule type" value="Genomic_DNA"/>
</dbReference>
<keyword evidence="8" id="KW-0808">Transferase</keyword>
<evidence type="ECO:0000256" key="5">
    <source>
        <dbReference type="ARBA" id="ARBA00047811"/>
    </source>
</evidence>
<keyword evidence="8" id="KW-0132">Cell division</keyword>
<dbReference type="GO" id="GO:0005634">
    <property type="term" value="C:nucleus"/>
    <property type="evidence" value="ECO:0007669"/>
    <property type="project" value="TreeGrafter"/>
</dbReference>
<feature type="domain" description="Protein kinase" evidence="7">
    <location>
        <begin position="107"/>
        <end position="405"/>
    </location>
</feature>
<organism evidence="8 9">
    <name type="scientific">Morchella conica CCBAS932</name>
    <dbReference type="NCBI Taxonomy" id="1392247"/>
    <lineage>
        <taxon>Eukaryota</taxon>
        <taxon>Fungi</taxon>
        <taxon>Dikarya</taxon>
        <taxon>Ascomycota</taxon>
        <taxon>Pezizomycotina</taxon>
        <taxon>Pezizomycetes</taxon>
        <taxon>Pezizales</taxon>
        <taxon>Morchellaceae</taxon>
        <taxon>Morchella</taxon>
    </lineage>
</organism>
<sequence>MSSNTQQSWKSLLSFTDRFAVIDQIASSLRLDPTLQHSQTLKTAQEIETQCFNEADTEEDYTYAWKSKISPETKQIHLPTPSPPFSPPTPNGFTFSDAVGGTTLGKYTSCHHHTSGLFSTIYRATSHHTTHQLVALKLTNPATMIAPHDSKREARILTQLTGHPNIIQMLESFTLPPSSFVLVFPFYNYDLNILLHDNPGGKDLTLQARLSILRQTAEALAWCHERGVIHRDVKPSNILVSESGTSVLADFGIAWHASDPASEPADEKITDVGTTAYRPPEILFGWKSYGPELDMWAFGCVVAECFMAPQEEDIETFFNAGDLGSELRLVGSIFGKLGTPTTETWPEAKQFPDFGKILFHVFPTKSWEELLPGASIEVRDLVGRLLVYEGSKRLNAKDAVAHEIFRGVSG</sequence>
<comment type="similarity">
    <text evidence="1">Belongs to the protein kinase superfamily. CMGC Ser/Thr protein kinase family. CDC2/CDKX subfamily.</text>
</comment>
<reference evidence="8 9" key="1">
    <citation type="journal article" date="2018" name="Nat. Ecol. Evol.">
        <title>Pezizomycetes genomes reveal the molecular basis of ectomycorrhizal truffle lifestyle.</title>
        <authorList>
            <person name="Murat C."/>
            <person name="Payen T."/>
            <person name="Noel B."/>
            <person name="Kuo A."/>
            <person name="Morin E."/>
            <person name="Chen J."/>
            <person name="Kohler A."/>
            <person name="Krizsan K."/>
            <person name="Balestrini R."/>
            <person name="Da Silva C."/>
            <person name="Montanini B."/>
            <person name="Hainaut M."/>
            <person name="Levati E."/>
            <person name="Barry K.W."/>
            <person name="Belfiori B."/>
            <person name="Cichocki N."/>
            <person name="Clum A."/>
            <person name="Dockter R.B."/>
            <person name="Fauchery L."/>
            <person name="Guy J."/>
            <person name="Iotti M."/>
            <person name="Le Tacon F."/>
            <person name="Lindquist E.A."/>
            <person name="Lipzen A."/>
            <person name="Malagnac F."/>
            <person name="Mello A."/>
            <person name="Molinier V."/>
            <person name="Miyauchi S."/>
            <person name="Poulain J."/>
            <person name="Riccioni C."/>
            <person name="Rubini A."/>
            <person name="Sitrit Y."/>
            <person name="Splivallo R."/>
            <person name="Traeger S."/>
            <person name="Wang M."/>
            <person name="Zifcakova L."/>
            <person name="Wipf D."/>
            <person name="Zambonelli A."/>
            <person name="Paolocci F."/>
            <person name="Nowrousian M."/>
            <person name="Ottonello S."/>
            <person name="Baldrian P."/>
            <person name="Spatafora J.W."/>
            <person name="Henrissat B."/>
            <person name="Nagy L.G."/>
            <person name="Aury J.M."/>
            <person name="Wincker P."/>
            <person name="Grigoriev I.V."/>
            <person name="Bonfante P."/>
            <person name="Martin F.M."/>
        </authorList>
    </citation>
    <scope>NUCLEOTIDE SEQUENCE [LARGE SCALE GENOMIC DNA]</scope>
    <source>
        <strain evidence="8 9">CCBAS932</strain>
    </source>
</reference>
<dbReference type="Gene3D" id="3.30.200.20">
    <property type="entry name" value="Phosphorylase Kinase, domain 1"/>
    <property type="match status" value="1"/>
</dbReference>
<name>A0A3N4KRE1_9PEZI</name>
<evidence type="ECO:0000256" key="4">
    <source>
        <dbReference type="ARBA" id="ARBA00022840"/>
    </source>
</evidence>
<dbReference type="PROSITE" id="PS00108">
    <property type="entry name" value="PROTEIN_KINASE_ST"/>
    <property type="match status" value="1"/>
</dbReference>
<dbReference type="InterPro" id="IPR050108">
    <property type="entry name" value="CDK"/>
</dbReference>
<comment type="catalytic activity">
    <reaction evidence="5">
        <text>L-threonyl-[protein] + ATP = O-phospho-L-threonyl-[protein] + ADP + H(+)</text>
        <dbReference type="Rhea" id="RHEA:46608"/>
        <dbReference type="Rhea" id="RHEA-COMP:11060"/>
        <dbReference type="Rhea" id="RHEA-COMP:11605"/>
        <dbReference type="ChEBI" id="CHEBI:15378"/>
        <dbReference type="ChEBI" id="CHEBI:30013"/>
        <dbReference type="ChEBI" id="CHEBI:30616"/>
        <dbReference type="ChEBI" id="CHEBI:61977"/>
        <dbReference type="ChEBI" id="CHEBI:456216"/>
        <dbReference type="EC" id="2.7.11.22"/>
    </reaction>
</comment>
<dbReference type="GO" id="GO:0005737">
    <property type="term" value="C:cytoplasm"/>
    <property type="evidence" value="ECO:0007669"/>
    <property type="project" value="TreeGrafter"/>
</dbReference>
<comment type="catalytic activity">
    <reaction evidence="6">
        <text>L-seryl-[protein] + ATP = O-phospho-L-seryl-[protein] + ADP + H(+)</text>
        <dbReference type="Rhea" id="RHEA:17989"/>
        <dbReference type="Rhea" id="RHEA-COMP:9863"/>
        <dbReference type="Rhea" id="RHEA-COMP:11604"/>
        <dbReference type="ChEBI" id="CHEBI:15378"/>
        <dbReference type="ChEBI" id="CHEBI:29999"/>
        <dbReference type="ChEBI" id="CHEBI:30616"/>
        <dbReference type="ChEBI" id="CHEBI:83421"/>
        <dbReference type="ChEBI" id="CHEBI:456216"/>
        <dbReference type="EC" id="2.7.11.22"/>
    </reaction>
</comment>
<dbReference type="AlphaFoldDB" id="A0A3N4KRE1"/>
<dbReference type="GO" id="GO:0007165">
    <property type="term" value="P:signal transduction"/>
    <property type="evidence" value="ECO:0007669"/>
    <property type="project" value="TreeGrafter"/>
</dbReference>
<evidence type="ECO:0000256" key="3">
    <source>
        <dbReference type="ARBA" id="ARBA00022741"/>
    </source>
</evidence>
<dbReference type="PROSITE" id="PS50011">
    <property type="entry name" value="PROTEIN_KINASE_DOM"/>
    <property type="match status" value="1"/>
</dbReference>
<gene>
    <name evidence="8" type="ORF">P167DRAFT_606866</name>
</gene>
<evidence type="ECO:0000256" key="6">
    <source>
        <dbReference type="ARBA" id="ARBA00048367"/>
    </source>
</evidence>
<dbReference type="PANTHER" id="PTHR24056">
    <property type="entry name" value="CELL DIVISION PROTEIN KINASE"/>
    <property type="match status" value="1"/>
</dbReference>
<dbReference type="Gene3D" id="1.10.510.10">
    <property type="entry name" value="Transferase(Phosphotransferase) domain 1"/>
    <property type="match status" value="1"/>
</dbReference>
<evidence type="ECO:0000313" key="9">
    <source>
        <dbReference type="Proteomes" id="UP000277580"/>
    </source>
</evidence>
<dbReference type="Pfam" id="PF00069">
    <property type="entry name" value="Pkinase"/>
    <property type="match status" value="1"/>
</dbReference>
<dbReference type="SUPFAM" id="SSF56112">
    <property type="entry name" value="Protein kinase-like (PK-like)"/>
    <property type="match status" value="1"/>
</dbReference>
<dbReference type="InterPro" id="IPR000719">
    <property type="entry name" value="Prot_kinase_dom"/>
</dbReference>
<dbReference type="InterPro" id="IPR008271">
    <property type="entry name" value="Ser/Thr_kinase_AS"/>
</dbReference>
<accession>A0A3N4KRE1</accession>
<evidence type="ECO:0000256" key="2">
    <source>
        <dbReference type="ARBA" id="ARBA00012425"/>
    </source>
</evidence>
<keyword evidence="8" id="KW-0131">Cell cycle</keyword>
<dbReference type="GO" id="GO:0004693">
    <property type="term" value="F:cyclin-dependent protein serine/threonine kinase activity"/>
    <property type="evidence" value="ECO:0007669"/>
    <property type="project" value="UniProtKB-EC"/>
</dbReference>
<dbReference type="GO" id="GO:0051301">
    <property type="term" value="P:cell division"/>
    <property type="evidence" value="ECO:0007669"/>
    <property type="project" value="UniProtKB-KW"/>
</dbReference>
<keyword evidence="3" id="KW-0547">Nucleotide-binding</keyword>
<dbReference type="SMART" id="SM00220">
    <property type="entry name" value="S_TKc"/>
    <property type="match status" value="1"/>
</dbReference>